<dbReference type="GO" id="GO:0008270">
    <property type="term" value="F:zinc ion binding"/>
    <property type="evidence" value="ECO:0007669"/>
    <property type="project" value="InterPro"/>
</dbReference>
<gene>
    <name evidence="4" type="ORF">NP233_g10203</name>
</gene>
<proteinExistence type="predicted"/>
<evidence type="ECO:0000313" key="5">
    <source>
        <dbReference type="Proteomes" id="UP001213000"/>
    </source>
</evidence>
<reference evidence="4" key="1">
    <citation type="submission" date="2022-07" db="EMBL/GenBank/DDBJ databases">
        <title>Genome Sequence of Leucocoprinus birnbaumii.</title>
        <authorList>
            <person name="Buettner E."/>
        </authorList>
    </citation>
    <scope>NUCLEOTIDE SEQUENCE</scope>
    <source>
        <strain evidence="4">VT141</strain>
    </source>
</reference>
<dbReference type="Proteomes" id="UP001213000">
    <property type="component" value="Unassembled WGS sequence"/>
</dbReference>
<accession>A0AAD5VIP9</accession>
<dbReference type="PANTHER" id="PTHR10039">
    <property type="entry name" value="AMELOGENIN"/>
    <property type="match status" value="1"/>
</dbReference>
<evidence type="ECO:0000256" key="2">
    <source>
        <dbReference type="SAM" id="MobiDB-lite"/>
    </source>
</evidence>
<keyword evidence="1" id="KW-0677">Repeat</keyword>
<dbReference type="SUPFAM" id="SSF57701">
    <property type="entry name" value="Zn2/Cys6 DNA-binding domain"/>
    <property type="match status" value="1"/>
</dbReference>
<dbReference type="Pfam" id="PF24883">
    <property type="entry name" value="NPHP3_N"/>
    <property type="match status" value="1"/>
</dbReference>
<dbReference type="EMBL" id="JANIEX010001006">
    <property type="protein sequence ID" value="KAJ3561426.1"/>
    <property type="molecule type" value="Genomic_DNA"/>
</dbReference>
<feature type="region of interest" description="Disordered" evidence="2">
    <location>
        <begin position="605"/>
        <end position="643"/>
    </location>
</feature>
<dbReference type="InterPro" id="IPR001138">
    <property type="entry name" value="Zn2Cys6_DnaBD"/>
</dbReference>
<name>A0AAD5VIP9_9AGAR</name>
<dbReference type="Pfam" id="PF20415">
    <property type="entry name" value="DUF6699"/>
    <property type="match status" value="1"/>
</dbReference>
<evidence type="ECO:0000256" key="1">
    <source>
        <dbReference type="ARBA" id="ARBA00022737"/>
    </source>
</evidence>
<dbReference type="PANTHER" id="PTHR10039:SF14">
    <property type="entry name" value="NACHT DOMAIN-CONTAINING PROTEIN"/>
    <property type="match status" value="1"/>
</dbReference>
<dbReference type="Gene3D" id="4.10.240.10">
    <property type="entry name" value="Zn(2)-C6 fungal-type DNA-binding domain"/>
    <property type="match status" value="1"/>
</dbReference>
<dbReference type="CDD" id="cd00067">
    <property type="entry name" value="GAL4"/>
    <property type="match status" value="1"/>
</dbReference>
<comment type="caution">
    <text evidence="4">The sequence shown here is derived from an EMBL/GenBank/DDBJ whole genome shotgun (WGS) entry which is preliminary data.</text>
</comment>
<dbReference type="InterPro" id="IPR046522">
    <property type="entry name" value="DUF6699"/>
</dbReference>
<organism evidence="4 5">
    <name type="scientific">Leucocoprinus birnbaumii</name>
    <dbReference type="NCBI Taxonomy" id="56174"/>
    <lineage>
        <taxon>Eukaryota</taxon>
        <taxon>Fungi</taxon>
        <taxon>Dikarya</taxon>
        <taxon>Basidiomycota</taxon>
        <taxon>Agaricomycotina</taxon>
        <taxon>Agaricomycetes</taxon>
        <taxon>Agaricomycetidae</taxon>
        <taxon>Agaricales</taxon>
        <taxon>Agaricineae</taxon>
        <taxon>Agaricaceae</taxon>
        <taxon>Leucocoprinus</taxon>
    </lineage>
</organism>
<dbReference type="GO" id="GO:0000981">
    <property type="term" value="F:DNA-binding transcription factor activity, RNA polymerase II-specific"/>
    <property type="evidence" value="ECO:0007669"/>
    <property type="project" value="InterPro"/>
</dbReference>
<protein>
    <recommendedName>
        <fullName evidence="3">Zn(2)-C6 fungal-type domain-containing protein</fullName>
    </recommendedName>
</protein>
<evidence type="ECO:0000313" key="4">
    <source>
        <dbReference type="EMBL" id="KAJ3561426.1"/>
    </source>
</evidence>
<dbReference type="AlphaFoldDB" id="A0AAD5VIP9"/>
<dbReference type="Pfam" id="PF00172">
    <property type="entry name" value="Zn_clus"/>
    <property type="match status" value="1"/>
</dbReference>
<feature type="domain" description="Zn(2)-C6 fungal-type" evidence="3">
    <location>
        <begin position="46"/>
        <end position="77"/>
    </location>
</feature>
<dbReference type="PROSITE" id="PS00463">
    <property type="entry name" value="ZN2_CY6_FUNGAL_1"/>
    <property type="match status" value="1"/>
</dbReference>
<dbReference type="PROSITE" id="PS50048">
    <property type="entry name" value="ZN2_CY6_FUNGAL_2"/>
    <property type="match status" value="1"/>
</dbReference>
<sequence>MLLARENFVIDITLNRAPTLLITSEAMEPTPSPQNSSTAASALPAACAECKSLKIECDRQTPCSNCIKRHTVDRCRSLGTEVLQQPTFTRGLDPSTLREIKISLARLGLKPESLTTPTHNETNLEDERSENSIPREIACLQLWDAYTLNMSFVEVGMCILTNSSVPDHIMLNAILSDQSLPRVYPGTRLSIMEEIFHWFAHEGKRKLLWLTGFAAVGKSTIMRTVAYDQVIGSPITLFISGDVQCDDSTKVFPTISFQFFCASELYRTYIAEKVYSKVRLPEMGVEEQFYWLFSKPFGEDQIFGEGNKHLVLLDALDFCRSAGSQSATKDSASKDGTQTLIITLIARFILDYPNAPISWIISSRPEAHVKAAFTHPAVQPSYQELHVPIDDEKACTDVRLYLTDSLRNIGRSHQLPPDWLAVETIERVAKAALGMFGFANDVVEFIRTSSKPNEKIEHVFAAISGSPMAVGTNPFISLNACYSQLMSQIATDVLLDAHNIIGHMLLREGFMSNSLFLRYSLCSTANILGLEQHAVYRALNGLHSVLYVPPPEIAHKEHIRIIHPSFAHYLKDERRSGKYWINLSMVNRHIWGRYAKILREINGRDSSSTHPTVHPKQHVKDVSSGPTSREPGQPPMSLSWPLNGSKFEKRKSIASLIYEAKFHWAQFLMPGCPCTTVPTLDSSVPITPIEEQIKTLASMNFENLERGYFTEGSDHIQWFLTYVLNIWQSSRKALEEKGVKERSLASCLCNISPDIGAAASSWDVGASLRASGLVQRDIQYSRAYLLIVEKKRTGDPTPTATIPDPPPILSDILTSPTAHARFRVSGSRPSHEIPSSESEIYSLTPAHTTHTTYMRLLSKQFPWCIEIKSEKAIMCVDVWDAIWDALQQPMLDSEWGELCTRGDVGKNHIEKIRMANKRRCAENSLADERILRCDYLGEDIWFLGLEKDESFTLKRAGRNWQLTNFLNISKDVIEVTWLIKLGQSS</sequence>
<keyword evidence="5" id="KW-1185">Reference proteome</keyword>
<evidence type="ECO:0000259" key="3">
    <source>
        <dbReference type="PROSITE" id="PS50048"/>
    </source>
</evidence>
<dbReference type="InterPro" id="IPR056884">
    <property type="entry name" value="NPHP3-like_N"/>
</dbReference>
<dbReference type="InterPro" id="IPR036864">
    <property type="entry name" value="Zn2-C6_fun-type_DNA-bd_sf"/>
</dbReference>